<evidence type="ECO:0000313" key="2">
    <source>
        <dbReference type="EMBL" id="MBM3095875.1"/>
    </source>
</evidence>
<accession>A0AAW4FWR6</accession>
<dbReference type="AlphaFoldDB" id="A0AAW4FWR6"/>
<evidence type="ECO:0000259" key="1">
    <source>
        <dbReference type="Pfam" id="PF14028"/>
    </source>
</evidence>
<dbReference type="InterPro" id="IPR023809">
    <property type="entry name" value="Thiopep_bacteriocin_synth_dom"/>
</dbReference>
<name>A0AAW4FWR6_9HYPH</name>
<sequence>MDILEWNLRPFLPEVIRYGEKLLDGFLDGFHFDSNMLVAHLRGRQRDNPGEHLAEDIFAYSKMVILYMEVRLSDDADKVFLLNRYSSGLNINNIYNTFKKYERPLARILVEPPSDITQDLSGPAREAIVASSPEQFRSFLHMSANRFIEEWSRELEAAGLKLAKRAYEIKLHTAGSALAFSEPNR</sequence>
<protein>
    <recommendedName>
        <fullName evidence="1">Thiopeptide-type bacteriocin biosynthesis domain-containing protein</fullName>
    </recommendedName>
</protein>
<gene>
    <name evidence="2" type="ORF">GFB56_34860</name>
</gene>
<dbReference type="Pfam" id="PF14028">
    <property type="entry name" value="Lant_dehydr_C"/>
    <property type="match status" value="1"/>
</dbReference>
<organism evidence="2 3">
    <name type="scientific">Ensifer canadensis</name>
    <dbReference type="NCBI Taxonomy" id="555315"/>
    <lineage>
        <taxon>Bacteria</taxon>
        <taxon>Pseudomonadati</taxon>
        <taxon>Pseudomonadota</taxon>
        <taxon>Alphaproteobacteria</taxon>
        <taxon>Hyphomicrobiales</taxon>
        <taxon>Rhizobiaceae</taxon>
        <taxon>Sinorhizobium/Ensifer group</taxon>
        <taxon>Ensifer</taxon>
    </lineage>
</organism>
<keyword evidence="3" id="KW-1185">Reference proteome</keyword>
<proteinExistence type="predicted"/>
<dbReference type="EMBL" id="WXFA01000059">
    <property type="protein sequence ID" value="MBM3095875.1"/>
    <property type="molecule type" value="Genomic_DNA"/>
</dbReference>
<dbReference type="Proteomes" id="UP000744980">
    <property type="component" value="Unassembled WGS sequence"/>
</dbReference>
<reference evidence="2 3" key="1">
    <citation type="submission" date="2020-01" db="EMBL/GenBank/DDBJ databases">
        <title>Draft genome assembly of Ensifer adhaerens T173.</title>
        <authorList>
            <person name="Craig J.E."/>
            <person name="Stinchcombe J.R."/>
        </authorList>
    </citation>
    <scope>NUCLEOTIDE SEQUENCE [LARGE SCALE GENOMIC DNA]</scope>
    <source>
        <strain evidence="2 3">T173</strain>
    </source>
</reference>
<dbReference type="RefSeq" id="WP_203529979.1">
    <property type="nucleotide sequence ID" value="NZ_CP083375.1"/>
</dbReference>
<feature type="domain" description="Thiopeptide-type bacteriocin biosynthesis" evidence="1">
    <location>
        <begin position="7"/>
        <end position="167"/>
    </location>
</feature>
<evidence type="ECO:0000313" key="3">
    <source>
        <dbReference type="Proteomes" id="UP000744980"/>
    </source>
</evidence>
<comment type="caution">
    <text evidence="2">The sequence shown here is derived from an EMBL/GenBank/DDBJ whole genome shotgun (WGS) entry which is preliminary data.</text>
</comment>